<feature type="region of interest" description="Disordered" evidence="7">
    <location>
        <begin position="613"/>
        <end position="637"/>
    </location>
</feature>
<feature type="domain" description="Integral membrane bound transporter" evidence="9">
    <location>
        <begin position="331"/>
        <end position="454"/>
    </location>
</feature>
<feature type="transmembrane region" description="Helical" evidence="8">
    <location>
        <begin position="145"/>
        <end position="166"/>
    </location>
</feature>
<dbReference type="GO" id="GO:0005886">
    <property type="term" value="C:plasma membrane"/>
    <property type="evidence" value="ECO:0007669"/>
    <property type="project" value="UniProtKB-SubCell"/>
</dbReference>
<comment type="similarity">
    <text evidence="6">Belongs to the YccS/YhfK family.</text>
</comment>
<evidence type="ECO:0000259" key="9">
    <source>
        <dbReference type="Pfam" id="PF13515"/>
    </source>
</evidence>
<dbReference type="PATRIC" id="fig|37916.4.peg.2211"/>
<feature type="transmembrane region" description="Helical" evidence="8">
    <location>
        <begin position="396"/>
        <end position="428"/>
    </location>
</feature>
<dbReference type="AlphaFoldDB" id="A0A0J6W4Z1"/>
<dbReference type="InterPro" id="IPR049453">
    <property type="entry name" value="Memb_transporter_dom"/>
</dbReference>
<dbReference type="STRING" id="37916.MCHLDSM_02292"/>
<evidence type="ECO:0000256" key="7">
    <source>
        <dbReference type="SAM" id="MobiDB-lite"/>
    </source>
</evidence>
<feature type="compositionally biased region" description="Basic and acidic residues" evidence="7">
    <location>
        <begin position="281"/>
        <end position="290"/>
    </location>
</feature>
<feature type="region of interest" description="Disordered" evidence="7">
    <location>
        <begin position="281"/>
        <end position="317"/>
    </location>
</feature>
<gene>
    <name evidence="10" type="primary">aaeB</name>
    <name evidence="10" type="ORF">MCHLDSM_02292</name>
</gene>
<comment type="subcellular location">
    <subcellularLocation>
        <location evidence="1">Cell membrane</location>
        <topology evidence="1">Multi-pass membrane protein</topology>
    </subcellularLocation>
</comment>
<proteinExistence type="inferred from homology"/>
<sequence>MERAVARVVASDPSHQRLRMAARGTLAVGGAVVVVALLAAALGQSILPAAPGVVVAMIGTMAVNDESRRARMITLGLGVLTAFGGVAVGSLLFDASIASHVAFVAAAGVATYVQRYGPRGMALGMLGFMSYFMAIFLRIPTSGLWWTALAVCAGAVVAGVVKEVLVPDRPVGDLRRTVDAFVTRVGQVRRAAEQVVRDGDDGIDGRRRSRLRRRILGLRETELAIDGQLGDSDDETSLRLHDLVLHATLAAEALGERAVHGASGTDLDEDELDQIVAELREAGRTARPEEEGSDDETDSDDEDSAEDDEPHSRLSPDLRKALQATVATGLAVPIGLLVSTQRWYWAAIGAFVVFTRPATAAESVVRGSERLLGTTIGAAAGMALGTAVSGHPDVQLVLLGVGVFVSLYLFGVSYILAMAGITTILAIVYDLMGQFSGQVLELRVAETAIGVALGGVAAMLVFPTSSRTKIRESESDLLEELQSFIDTLADPDASRRSRDLRDAARAVEQKAHDLRLVAEPLTQPFPGIGSGRRRRRVVMLTALGRSARQLAREVSADPASLRDAAVREDLEALSCRLAAVRSESDAAQHVPVRAAQTDGSIGRELHRIARTLDSLSDDPEATTPLGGADTTTTGRRV</sequence>
<feature type="transmembrane region" description="Helical" evidence="8">
    <location>
        <begin position="21"/>
        <end position="40"/>
    </location>
</feature>
<name>A0A0J6W4Z1_9MYCO</name>
<keyword evidence="11" id="KW-1185">Reference proteome</keyword>
<feature type="compositionally biased region" description="Low complexity" evidence="7">
    <location>
        <begin position="622"/>
        <end position="637"/>
    </location>
</feature>
<feature type="transmembrane region" description="Helical" evidence="8">
    <location>
        <begin position="70"/>
        <end position="91"/>
    </location>
</feature>
<evidence type="ECO:0000256" key="8">
    <source>
        <dbReference type="SAM" id="Phobius"/>
    </source>
</evidence>
<reference evidence="10 11" key="1">
    <citation type="journal article" date="2015" name="Genome Biol. Evol.">
        <title>Characterization of Three Mycobacterium spp. with Potential Use in Bioremediation by Genome Sequencing and Comparative Genomics.</title>
        <authorList>
            <person name="Das S."/>
            <person name="Pettersson B.M."/>
            <person name="Behra P.R."/>
            <person name="Ramesh M."/>
            <person name="Dasgupta S."/>
            <person name="Bhattacharya A."/>
            <person name="Kirsebom L.A."/>
        </authorList>
    </citation>
    <scope>NUCLEOTIDE SEQUENCE [LARGE SCALE GENOMIC DNA]</scope>
    <source>
        <strain evidence="10 11">DSM 43826</strain>
    </source>
</reference>
<evidence type="ECO:0000256" key="4">
    <source>
        <dbReference type="ARBA" id="ARBA00022989"/>
    </source>
</evidence>
<feature type="compositionally biased region" description="Acidic residues" evidence="7">
    <location>
        <begin position="291"/>
        <end position="309"/>
    </location>
</feature>
<evidence type="ECO:0000313" key="10">
    <source>
        <dbReference type="EMBL" id="KMO78375.1"/>
    </source>
</evidence>
<dbReference type="PANTHER" id="PTHR30509">
    <property type="entry name" value="P-HYDROXYBENZOIC ACID EFFLUX PUMP SUBUNIT-RELATED"/>
    <property type="match status" value="1"/>
</dbReference>
<evidence type="ECO:0000256" key="5">
    <source>
        <dbReference type="ARBA" id="ARBA00023136"/>
    </source>
</evidence>
<dbReference type="Proteomes" id="UP000036513">
    <property type="component" value="Unassembled WGS sequence"/>
</dbReference>
<organism evidence="10 11">
    <name type="scientific">Mycolicibacterium chlorophenolicum</name>
    <dbReference type="NCBI Taxonomy" id="37916"/>
    <lineage>
        <taxon>Bacteria</taxon>
        <taxon>Bacillati</taxon>
        <taxon>Actinomycetota</taxon>
        <taxon>Actinomycetes</taxon>
        <taxon>Mycobacteriales</taxon>
        <taxon>Mycobacteriaceae</taxon>
        <taxon>Mycolicibacterium</taxon>
    </lineage>
</organism>
<dbReference type="PANTHER" id="PTHR30509:SF9">
    <property type="entry name" value="MULTIDRUG RESISTANCE PROTEIN MDTO"/>
    <property type="match status" value="1"/>
</dbReference>
<evidence type="ECO:0000313" key="11">
    <source>
        <dbReference type="Proteomes" id="UP000036513"/>
    </source>
</evidence>
<evidence type="ECO:0000256" key="1">
    <source>
        <dbReference type="ARBA" id="ARBA00004651"/>
    </source>
</evidence>
<keyword evidence="4 8" id="KW-1133">Transmembrane helix</keyword>
<keyword evidence="5 8" id="KW-0472">Membrane</keyword>
<accession>A0A0J6W4Z1</accession>
<comment type="caution">
    <text evidence="10">The sequence shown here is derived from an EMBL/GenBank/DDBJ whole genome shotgun (WGS) entry which is preliminary data.</text>
</comment>
<feature type="transmembrane region" description="Helical" evidence="8">
    <location>
        <begin position="46"/>
        <end position="63"/>
    </location>
</feature>
<dbReference type="EMBL" id="JYNL01000020">
    <property type="protein sequence ID" value="KMO78375.1"/>
    <property type="molecule type" value="Genomic_DNA"/>
</dbReference>
<evidence type="ECO:0000256" key="2">
    <source>
        <dbReference type="ARBA" id="ARBA00022475"/>
    </source>
</evidence>
<feature type="transmembrane region" description="Helical" evidence="8">
    <location>
        <begin position="97"/>
        <end position="113"/>
    </location>
</feature>
<feature type="transmembrane region" description="Helical" evidence="8">
    <location>
        <begin position="120"/>
        <end position="139"/>
    </location>
</feature>
<protein>
    <submittedName>
        <fullName evidence="10">p-hydroxybenzoic acid efflux pump subunit AaeB</fullName>
    </submittedName>
</protein>
<dbReference type="Pfam" id="PF13515">
    <property type="entry name" value="FUSC_2"/>
    <property type="match status" value="1"/>
</dbReference>
<keyword evidence="3 8" id="KW-0812">Transmembrane</keyword>
<evidence type="ECO:0000256" key="6">
    <source>
        <dbReference type="ARBA" id="ARBA00043993"/>
    </source>
</evidence>
<evidence type="ECO:0000256" key="3">
    <source>
        <dbReference type="ARBA" id="ARBA00022692"/>
    </source>
</evidence>
<keyword evidence="2" id="KW-1003">Cell membrane</keyword>
<feature type="transmembrane region" description="Helical" evidence="8">
    <location>
        <begin position="440"/>
        <end position="462"/>
    </location>
</feature>